<dbReference type="Gene3D" id="2.30.30.60">
    <property type="match status" value="1"/>
</dbReference>
<comment type="caution">
    <text evidence="7">The sequence shown here is derived from an EMBL/GenBank/DDBJ whole genome shotgun (WGS) entry which is preliminary data.</text>
</comment>
<reference evidence="7" key="1">
    <citation type="submission" date="2022-04" db="EMBL/GenBank/DDBJ databases">
        <title>A functionally conserved STORR gene fusion in Papaver species that diverged 16.8 million years ago.</title>
        <authorList>
            <person name="Catania T."/>
        </authorList>
    </citation>
    <scope>NUCLEOTIDE SEQUENCE</scope>
    <source>
        <strain evidence="7">S-188037</strain>
    </source>
</reference>
<dbReference type="PANTHER" id="PTHR43634:SF2">
    <property type="entry name" value="LOW CONDUCTANCE MECHANOSENSITIVE CHANNEL YNAI"/>
    <property type="match status" value="1"/>
</dbReference>
<gene>
    <name evidence="7" type="ORF">MKW98_031448</name>
</gene>
<dbReference type="Proteomes" id="UP001202328">
    <property type="component" value="Unassembled WGS sequence"/>
</dbReference>
<protein>
    <recommendedName>
        <fullName evidence="6">Mechanosensitive ion channel MscS domain-containing protein</fullName>
    </recommendedName>
</protein>
<keyword evidence="3" id="KW-0812">Transmembrane</keyword>
<evidence type="ECO:0000256" key="2">
    <source>
        <dbReference type="ARBA" id="ARBA00008017"/>
    </source>
</evidence>
<evidence type="ECO:0000313" key="7">
    <source>
        <dbReference type="EMBL" id="KAI3863856.1"/>
    </source>
</evidence>
<evidence type="ECO:0000259" key="6">
    <source>
        <dbReference type="Pfam" id="PF00924"/>
    </source>
</evidence>
<evidence type="ECO:0000256" key="1">
    <source>
        <dbReference type="ARBA" id="ARBA00004141"/>
    </source>
</evidence>
<feature type="domain" description="Mechanosensitive ion channel MscS" evidence="6">
    <location>
        <begin position="105"/>
        <end position="160"/>
    </location>
</feature>
<evidence type="ECO:0000313" key="8">
    <source>
        <dbReference type="Proteomes" id="UP001202328"/>
    </source>
</evidence>
<evidence type="ECO:0000256" key="3">
    <source>
        <dbReference type="ARBA" id="ARBA00022692"/>
    </source>
</evidence>
<dbReference type="InterPro" id="IPR045042">
    <property type="entry name" value="YnaI-like"/>
</dbReference>
<dbReference type="EMBL" id="JAJJMB010014022">
    <property type="protein sequence ID" value="KAI3863856.1"/>
    <property type="molecule type" value="Genomic_DNA"/>
</dbReference>
<dbReference type="SUPFAM" id="SSF50182">
    <property type="entry name" value="Sm-like ribonucleoproteins"/>
    <property type="match status" value="1"/>
</dbReference>
<accession>A0AAD4X800</accession>
<evidence type="ECO:0000256" key="5">
    <source>
        <dbReference type="ARBA" id="ARBA00023136"/>
    </source>
</evidence>
<keyword evidence="8" id="KW-1185">Reference proteome</keyword>
<dbReference type="InterPro" id="IPR010920">
    <property type="entry name" value="LSM_dom_sf"/>
</dbReference>
<comment type="subcellular location">
    <subcellularLocation>
        <location evidence="1">Membrane</location>
        <topology evidence="1">Multi-pass membrane protein</topology>
    </subcellularLocation>
</comment>
<dbReference type="GO" id="GO:0055085">
    <property type="term" value="P:transmembrane transport"/>
    <property type="evidence" value="ECO:0007669"/>
    <property type="project" value="InterPro"/>
</dbReference>
<sequence length="293" mass="33265">MSNSVDFRGITTGFKNFQFLKTSTRRMPLIHEIGLATSTKKPNLTLKNVKKFYVSCSSNSPKPGDFPLQNWWLQKNAEVAYEFAKSLIVWILSSFYKKREFEMNLPFKVGDLVDVKASGDSVFGVVEKVGEKLTCIKGFDNIPRYLPNGDFETKNVKNLTFVTVHEECPVKCCAGKEKKVDSKAQVDSLLALWGLTLSFQISCKASWHVKKMLEDIHAEITGDSYVKAHLRVSVSIDKYISDKQKFEILVACFVDAKNCSQEYLKIKSHLQMKLADRVGKYENPTMKITETDT</sequence>
<dbReference type="PANTHER" id="PTHR43634">
    <property type="entry name" value="OW CONDUCTANCE MECHANOSENSITIVE CHANNEL"/>
    <property type="match status" value="1"/>
</dbReference>
<dbReference type="GO" id="GO:0016020">
    <property type="term" value="C:membrane"/>
    <property type="evidence" value="ECO:0007669"/>
    <property type="project" value="UniProtKB-SubCell"/>
</dbReference>
<evidence type="ECO:0000256" key="4">
    <source>
        <dbReference type="ARBA" id="ARBA00022989"/>
    </source>
</evidence>
<dbReference type="InterPro" id="IPR006685">
    <property type="entry name" value="MscS_channel_2nd"/>
</dbReference>
<dbReference type="AlphaFoldDB" id="A0AAD4X800"/>
<name>A0AAD4X800_9MAGN</name>
<keyword evidence="4" id="KW-1133">Transmembrane helix</keyword>
<comment type="similarity">
    <text evidence="2">Belongs to the MscS (TC 1.A.23) family.</text>
</comment>
<keyword evidence="5" id="KW-0472">Membrane</keyword>
<dbReference type="InterPro" id="IPR023408">
    <property type="entry name" value="MscS_beta-dom_sf"/>
</dbReference>
<organism evidence="7 8">
    <name type="scientific">Papaver atlanticum</name>
    <dbReference type="NCBI Taxonomy" id="357466"/>
    <lineage>
        <taxon>Eukaryota</taxon>
        <taxon>Viridiplantae</taxon>
        <taxon>Streptophyta</taxon>
        <taxon>Embryophyta</taxon>
        <taxon>Tracheophyta</taxon>
        <taxon>Spermatophyta</taxon>
        <taxon>Magnoliopsida</taxon>
        <taxon>Ranunculales</taxon>
        <taxon>Papaveraceae</taxon>
        <taxon>Papaveroideae</taxon>
        <taxon>Papaver</taxon>
    </lineage>
</organism>
<proteinExistence type="inferred from homology"/>
<dbReference type="Pfam" id="PF00924">
    <property type="entry name" value="MS_channel_2nd"/>
    <property type="match status" value="1"/>
</dbReference>